<dbReference type="AlphaFoldDB" id="A0A443QZT3"/>
<proteinExistence type="predicted"/>
<evidence type="ECO:0000313" key="8">
    <source>
        <dbReference type="Proteomes" id="UP000285301"/>
    </source>
</evidence>
<feature type="transmembrane region" description="Helical" evidence="5">
    <location>
        <begin position="303"/>
        <end position="323"/>
    </location>
</feature>
<feature type="transmembrane region" description="Helical" evidence="5">
    <location>
        <begin position="272"/>
        <end position="291"/>
    </location>
</feature>
<dbReference type="EMBL" id="NCKU01002915">
    <property type="protein sequence ID" value="RWS08555.1"/>
    <property type="molecule type" value="Genomic_DNA"/>
</dbReference>
<evidence type="ECO:0000259" key="6">
    <source>
        <dbReference type="PROSITE" id="PS50850"/>
    </source>
</evidence>
<keyword evidence="2 5" id="KW-0812">Transmembrane</keyword>
<evidence type="ECO:0000256" key="3">
    <source>
        <dbReference type="ARBA" id="ARBA00022989"/>
    </source>
</evidence>
<keyword evidence="8" id="KW-1185">Reference proteome</keyword>
<dbReference type="GO" id="GO:0015232">
    <property type="term" value="F:heme transmembrane transporter activity"/>
    <property type="evidence" value="ECO:0007669"/>
    <property type="project" value="TreeGrafter"/>
</dbReference>
<dbReference type="InterPro" id="IPR049680">
    <property type="entry name" value="FLVCR1-2_SLC49-like"/>
</dbReference>
<feature type="transmembrane region" description="Helical" evidence="5">
    <location>
        <begin position="58"/>
        <end position="76"/>
    </location>
</feature>
<dbReference type="Gene3D" id="1.20.1250.20">
    <property type="entry name" value="MFS general substrate transporter like domains"/>
    <property type="match status" value="1"/>
</dbReference>
<dbReference type="OrthoDB" id="422206at2759"/>
<dbReference type="Pfam" id="PF07690">
    <property type="entry name" value="MFS_1"/>
    <property type="match status" value="1"/>
</dbReference>
<dbReference type="PANTHER" id="PTHR10924">
    <property type="entry name" value="MAJOR FACILITATOR SUPERFAMILY PROTEIN-RELATED"/>
    <property type="match status" value="1"/>
</dbReference>
<dbReference type="GO" id="GO:0016020">
    <property type="term" value="C:membrane"/>
    <property type="evidence" value="ECO:0007669"/>
    <property type="project" value="UniProtKB-SubCell"/>
</dbReference>
<evidence type="ECO:0000256" key="2">
    <source>
        <dbReference type="ARBA" id="ARBA00022692"/>
    </source>
</evidence>
<evidence type="ECO:0000313" key="7">
    <source>
        <dbReference type="EMBL" id="RWS08555.1"/>
    </source>
</evidence>
<feature type="transmembrane region" description="Helical" evidence="5">
    <location>
        <begin position="112"/>
        <end position="134"/>
    </location>
</feature>
<comment type="caution">
    <text evidence="7">The sequence shown here is derived from an EMBL/GenBank/DDBJ whole genome shotgun (WGS) entry which is preliminary data.</text>
</comment>
<dbReference type="PROSITE" id="PS50850">
    <property type="entry name" value="MFS"/>
    <property type="match status" value="1"/>
</dbReference>
<feature type="transmembrane region" description="Helical" evidence="5">
    <location>
        <begin position="237"/>
        <end position="257"/>
    </location>
</feature>
<feature type="domain" description="Major facilitator superfamily (MFS) profile" evidence="6">
    <location>
        <begin position="22"/>
        <end position="405"/>
    </location>
</feature>
<organism evidence="7 8">
    <name type="scientific">Dinothrombium tinctorium</name>
    <dbReference type="NCBI Taxonomy" id="1965070"/>
    <lineage>
        <taxon>Eukaryota</taxon>
        <taxon>Metazoa</taxon>
        <taxon>Ecdysozoa</taxon>
        <taxon>Arthropoda</taxon>
        <taxon>Chelicerata</taxon>
        <taxon>Arachnida</taxon>
        <taxon>Acari</taxon>
        <taxon>Acariformes</taxon>
        <taxon>Trombidiformes</taxon>
        <taxon>Prostigmata</taxon>
        <taxon>Anystina</taxon>
        <taxon>Parasitengona</taxon>
        <taxon>Trombidioidea</taxon>
        <taxon>Trombidiidae</taxon>
        <taxon>Dinothrombium</taxon>
    </lineage>
</organism>
<feature type="transmembrane region" description="Helical" evidence="5">
    <location>
        <begin position="146"/>
        <end position="171"/>
    </location>
</feature>
<dbReference type="InterPro" id="IPR011701">
    <property type="entry name" value="MFS"/>
</dbReference>
<feature type="transmembrane region" description="Helical" evidence="5">
    <location>
        <begin position="329"/>
        <end position="354"/>
    </location>
</feature>
<feature type="transmembrane region" description="Helical" evidence="5">
    <location>
        <begin position="20"/>
        <end position="38"/>
    </location>
</feature>
<reference evidence="7 8" key="1">
    <citation type="journal article" date="2018" name="Gigascience">
        <title>Genomes of trombidid mites reveal novel predicted allergens and laterally-transferred genes associated with secondary metabolism.</title>
        <authorList>
            <person name="Dong X."/>
            <person name="Chaisiri K."/>
            <person name="Xia D."/>
            <person name="Armstrong S.D."/>
            <person name="Fang Y."/>
            <person name="Donnelly M.J."/>
            <person name="Kadowaki T."/>
            <person name="McGarry J.W."/>
            <person name="Darby A.C."/>
            <person name="Makepeace B.L."/>
        </authorList>
    </citation>
    <scope>NUCLEOTIDE SEQUENCE [LARGE SCALE GENOMIC DNA]</scope>
    <source>
        <strain evidence="7">UoL-WK</strain>
    </source>
</reference>
<feature type="transmembrane region" description="Helical" evidence="5">
    <location>
        <begin position="366"/>
        <end position="387"/>
    </location>
</feature>
<keyword evidence="4 5" id="KW-0472">Membrane</keyword>
<dbReference type="GO" id="GO:0020037">
    <property type="term" value="F:heme binding"/>
    <property type="evidence" value="ECO:0007669"/>
    <property type="project" value="TreeGrafter"/>
</dbReference>
<dbReference type="PANTHER" id="PTHR10924:SF4">
    <property type="entry name" value="GH15861P"/>
    <property type="match status" value="1"/>
</dbReference>
<evidence type="ECO:0000256" key="4">
    <source>
        <dbReference type="ARBA" id="ARBA00023136"/>
    </source>
</evidence>
<dbReference type="GO" id="GO:0097037">
    <property type="term" value="P:heme export"/>
    <property type="evidence" value="ECO:0007669"/>
    <property type="project" value="TreeGrafter"/>
</dbReference>
<feature type="transmembrane region" description="Helical" evidence="5">
    <location>
        <begin position="183"/>
        <end position="206"/>
    </location>
</feature>
<dbReference type="InterPro" id="IPR020846">
    <property type="entry name" value="MFS_dom"/>
</dbReference>
<accession>A0A443QZT3</accession>
<gene>
    <name evidence="7" type="ORF">B4U79_17759</name>
</gene>
<protein>
    <recommendedName>
        <fullName evidence="6">Major facilitator superfamily (MFS) profile domain-containing protein</fullName>
    </recommendedName>
</protein>
<name>A0A443QZT3_9ACAR</name>
<sequence length="405" mass="44785">MDEKMSSAFENTMKTYARRYLILMLLCVSTFASSFQLYEQSSIGNVIIAYYGVTFEAVSWTALLNTIPNIFLFYPIGKFINYCGLRKTLLLATLLCAIGSIIKSTALSQDHYWLLIIAKIFPSLCISLFFYLTPVFGATWFKTNEVGLVIGTLNSMVALGAAATFTLPLLFKNASIEEAKKLFLILSLVCVFTYFGLLCLTMLFVVDKPPTAPCLAAKKRSQSESLPLKVLLTKRNFVLVTLITFLVAGFAQAFPISLNESILANFKGNENILSLSGILYLISGIFGGLLSPSIARKYPKYKILLMAHLSSVLILTLLYLLSLSILSELLLYASITALGIFFSGFFVLIVDYAIEVSFPFPESISIGIVFMAVSLSALILTQIVTILTKHLDTLNAYFVYVFVQS</sequence>
<evidence type="ECO:0000256" key="1">
    <source>
        <dbReference type="ARBA" id="ARBA00004141"/>
    </source>
</evidence>
<comment type="subcellular location">
    <subcellularLocation>
        <location evidence="1">Membrane</location>
        <topology evidence="1">Multi-pass membrane protein</topology>
    </subcellularLocation>
</comment>
<evidence type="ECO:0000256" key="5">
    <source>
        <dbReference type="SAM" id="Phobius"/>
    </source>
</evidence>
<dbReference type="InterPro" id="IPR036259">
    <property type="entry name" value="MFS_trans_sf"/>
</dbReference>
<dbReference type="Proteomes" id="UP000285301">
    <property type="component" value="Unassembled WGS sequence"/>
</dbReference>
<keyword evidence="3 5" id="KW-1133">Transmembrane helix</keyword>
<dbReference type="SUPFAM" id="SSF103473">
    <property type="entry name" value="MFS general substrate transporter"/>
    <property type="match status" value="1"/>
</dbReference>